<dbReference type="Gene3D" id="2.60.120.200">
    <property type="match status" value="1"/>
</dbReference>
<gene>
    <name evidence="2" type="ORF">AV942_12090</name>
</gene>
<organism evidence="2 3">
    <name type="scientific">Alteromonas mediterranea</name>
    <dbReference type="NCBI Taxonomy" id="314275"/>
    <lineage>
        <taxon>Bacteria</taxon>
        <taxon>Pseudomonadati</taxon>
        <taxon>Pseudomonadota</taxon>
        <taxon>Gammaproteobacteria</taxon>
        <taxon>Alteromonadales</taxon>
        <taxon>Alteromonadaceae</taxon>
        <taxon>Alteromonas/Salinimonas group</taxon>
        <taxon>Alteromonas</taxon>
    </lineage>
</organism>
<feature type="signal peptide" evidence="1">
    <location>
        <begin position="1"/>
        <end position="22"/>
    </location>
</feature>
<keyword evidence="1" id="KW-0732">Signal</keyword>
<evidence type="ECO:0000313" key="3">
    <source>
        <dbReference type="Proteomes" id="UP000061468"/>
    </source>
</evidence>
<evidence type="ECO:0000313" key="2">
    <source>
        <dbReference type="EMBL" id="AMJ78979.1"/>
    </source>
</evidence>
<dbReference type="RefSeq" id="WP_041702763.1">
    <property type="nucleotide sequence ID" value="NZ_CP013928.1"/>
</dbReference>
<sequence length="74" mass="8308">MYRFKGKSKPPTLSKNAAPLWAALTFAFSNTSISEELKPADKFDLSEWKITLPTDNDENGKVDEVSVKTLTEMK</sequence>
<dbReference type="Proteomes" id="UP000061468">
    <property type="component" value="Chromosome"/>
</dbReference>
<name>A0AAC8XKL1_9ALTE</name>
<dbReference type="AlphaFoldDB" id="A0AAC8XKL1"/>
<proteinExistence type="predicted"/>
<dbReference type="EMBL" id="CP013928">
    <property type="protein sequence ID" value="AMJ78979.1"/>
    <property type="molecule type" value="Genomic_DNA"/>
</dbReference>
<accession>A0AAC8XKL1</accession>
<evidence type="ECO:0000256" key="1">
    <source>
        <dbReference type="SAM" id="SignalP"/>
    </source>
</evidence>
<feature type="chain" id="PRO_5042208700" evidence="1">
    <location>
        <begin position="23"/>
        <end position="74"/>
    </location>
</feature>
<reference evidence="2 3" key="1">
    <citation type="submission" date="2015-12" db="EMBL/GenBank/DDBJ databases">
        <title>Intraspecies pangenome expansion in the marine bacterium Alteromonas.</title>
        <authorList>
            <person name="Lopez-Perez M."/>
            <person name="Rodriguez-Valera F."/>
        </authorList>
    </citation>
    <scope>NUCLEOTIDE SEQUENCE [LARGE SCALE GENOMIC DNA]</scope>
    <source>
        <strain evidence="2 3">UM8</strain>
    </source>
</reference>
<protein>
    <submittedName>
        <fullName evidence="2">Uncharacterized protein</fullName>
    </submittedName>
</protein>